<evidence type="ECO:0000256" key="1">
    <source>
        <dbReference type="SAM" id="MobiDB-lite"/>
    </source>
</evidence>
<protein>
    <submittedName>
        <fullName evidence="2">Uncharacterized protein</fullName>
    </submittedName>
</protein>
<evidence type="ECO:0000313" key="3">
    <source>
        <dbReference type="Proteomes" id="UP000431826"/>
    </source>
</evidence>
<organism evidence="2 3">
    <name type="scientific">Streptomyces tubercidicus</name>
    <dbReference type="NCBI Taxonomy" id="47759"/>
    <lineage>
        <taxon>Bacteria</taxon>
        <taxon>Bacillati</taxon>
        <taxon>Actinomycetota</taxon>
        <taxon>Actinomycetes</taxon>
        <taxon>Kitasatosporales</taxon>
        <taxon>Streptomycetaceae</taxon>
        <taxon>Streptomyces</taxon>
    </lineage>
</organism>
<gene>
    <name evidence="2" type="ORF">Stube_29170</name>
</gene>
<dbReference type="AlphaFoldDB" id="A0A640US47"/>
<feature type="region of interest" description="Disordered" evidence="1">
    <location>
        <begin position="1"/>
        <end position="29"/>
    </location>
</feature>
<evidence type="ECO:0000313" key="2">
    <source>
        <dbReference type="EMBL" id="GFE38244.1"/>
    </source>
</evidence>
<proteinExistence type="predicted"/>
<name>A0A640US47_9ACTN</name>
<dbReference type="EMBL" id="BLIR01000001">
    <property type="protein sequence ID" value="GFE38244.1"/>
    <property type="molecule type" value="Genomic_DNA"/>
</dbReference>
<accession>A0A640US47</accession>
<sequence>MLPSDLGKVRVGEPEPTGSQGDDDGSRRDERILLGGLFGHHLLPSWPKSAAPTGVLIGVVGEWCEGGQAGFSCGGGVVRLGRLGR</sequence>
<dbReference type="Proteomes" id="UP000431826">
    <property type="component" value="Unassembled WGS sequence"/>
</dbReference>
<keyword evidence="3" id="KW-1185">Reference proteome</keyword>
<reference evidence="2 3" key="1">
    <citation type="submission" date="2019-12" db="EMBL/GenBank/DDBJ databases">
        <title>Whole genome shotgun sequence of Streptomyces tubercidicus NBRC 13090.</title>
        <authorList>
            <person name="Ichikawa N."/>
            <person name="Kimura A."/>
            <person name="Kitahashi Y."/>
            <person name="Komaki H."/>
            <person name="Tamura T."/>
        </authorList>
    </citation>
    <scope>NUCLEOTIDE SEQUENCE [LARGE SCALE GENOMIC DNA]</scope>
    <source>
        <strain evidence="2 3">NBRC 13090</strain>
    </source>
</reference>
<comment type="caution">
    <text evidence="2">The sequence shown here is derived from an EMBL/GenBank/DDBJ whole genome shotgun (WGS) entry which is preliminary data.</text>
</comment>